<name>A0A1G6IR22_9ACTN</name>
<dbReference type="EMBL" id="FMZK01000001">
    <property type="protein sequence ID" value="SDC09022.1"/>
    <property type="molecule type" value="Genomic_DNA"/>
</dbReference>
<keyword evidence="2" id="KW-1185">Reference proteome</keyword>
<dbReference type="AlphaFoldDB" id="A0A1G6IR22"/>
<accession>A0A1G6IR22</accession>
<proteinExistence type="predicted"/>
<protein>
    <submittedName>
        <fullName evidence="1">Uncharacterized protein</fullName>
    </submittedName>
</protein>
<sequence length="80" mass="9420">MTTPRTMTLPCWTCDAEQQHRQLTRTEQDWLKERLGRTGVNEFWLCENVLDADTGRRCRNLRTGFVMKPFPKAVRVPVPE</sequence>
<gene>
    <name evidence="1" type="ORF">SAMN05216505_101363</name>
</gene>
<evidence type="ECO:0000313" key="1">
    <source>
        <dbReference type="EMBL" id="SDC09022.1"/>
    </source>
</evidence>
<dbReference type="Proteomes" id="UP000182100">
    <property type="component" value="Unassembled WGS sequence"/>
</dbReference>
<dbReference type="RefSeq" id="WP_055574311.1">
    <property type="nucleotide sequence ID" value="NZ_FMZK01000001.1"/>
</dbReference>
<organism evidence="1 2">
    <name type="scientific">Streptomyces prasinopilosus</name>
    <dbReference type="NCBI Taxonomy" id="67344"/>
    <lineage>
        <taxon>Bacteria</taxon>
        <taxon>Bacillati</taxon>
        <taxon>Actinomycetota</taxon>
        <taxon>Actinomycetes</taxon>
        <taxon>Kitasatosporales</taxon>
        <taxon>Streptomycetaceae</taxon>
        <taxon>Streptomyces</taxon>
    </lineage>
</organism>
<reference evidence="2" key="1">
    <citation type="submission" date="2016-10" db="EMBL/GenBank/DDBJ databases">
        <authorList>
            <person name="Varghese N."/>
            <person name="Submissions S."/>
        </authorList>
    </citation>
    <scope>NUCLEOTIDE SEQUENCE [LARGE SCALE GENOMIC DNA]</scope>
    <source>
        <strain evidence="2">CGMCC 4.3504</strain>
    </source>
</reference>
<evidence type="ECO:0000313" key="2">
    <source>
        <dbReference type="Proteomes" id="UP000182100"/>
    </source>
</evidence>